<sequence length="292" mass="31894">MKKIILLLSILTLSISFFSCEDLDDNQLEPMLIIKFKFDPNQSRLNNLGQPSFVPFGNGAQSPVFNKISSHYIEFAKDANTQLGDGSIVYHGQETTIGGNNAIDFSKAKIVAEGEAFLEIPLKDLAIGSYEWLRVSLSYQNYQIKIRKPGSSLEYDGTLESFVGFNTYIGTHSIGNTFFQVDANKPQGYWAFALNDFPYSASGQAPAGATTVPNPIAATSSIPLTSCVVTGKFNTPLEITGLEKKNVIITVSLSTNKSFEWIDTNGNGKFDPSQGENVVDMGLRGLIPSYTK</sequence>
<protein>
    <recommendedName>
        <fullName evidence="4">Lipoprotein</fullName>
    </recommendedName>
</protein>
<evidence type="ECO:0000256" key="1">
    <source>
        <dbReference type="SAM" id="SignalP"/>
    </source>
</evidence>
<organism evidence="2 3">
    <name type="scientific">Flavobacterium chungnamense</name>
    <dbReference type="NCBI Taxonomy" id="706182"/>
    <lineage>
        <taxon>Bacteria</taxon>
        <taxon>Pseudomonadati</taxon>
        <taxon>Bacteroidota</taxon>
        <taxon>Flavobacteriia</taxon>
        <taxon>Flavobacteriales</taxon>
        <taxon>Flavobacteriaceae</taxon>
        <taxon>Flavobacterium</taxon>
    </lineage>
</organism>
<evidence type="ECO:0008006" key="4">
    <source>
        <dbReference type="Google" id="ProtNLM"/>
    </source>
</evidence>
<evidence type="ECO:0000313" key="2">
    <source>
        <dbReference type="EMBL" id="GAA4058060.1"/>
    </source>
</evidence>
<gene>
    <name evidence="2" type="ORF">GCM10022388_26100</name>
</gene>
<reference evidence="3" key="1">
    <citation type="journal article" date="2019" name="Int. J. Syst. Evol. Microbiol.">
        <title>The Global Catalogue of Microorganisms (GCM) 10K type strain sequencing project: providing services to taxonomists for standard genome sequencing and annotation.</title>
        <authorList>
            <consortium name="The Broad Institute Genomics Platform"/>
            <consortium name="The Broad Institute Genome Sequencing Center for Infectious Disease"/>
            <person name="Wu L."/>
            <person name="Ma J."/>
        </authorList>
    </citation>
    <scope>NUCLEOTIDE SEQUENCE [LARGE SCALE GENOMIC DNA]</scope>
    <source>
        <strain evidence="3">JCM 17068</strain>
    </source>
</reference>
<dbReference type="PROSITE" id="PS51257">
    <property type="entry name" value="PROKAR_LIPOPROTEIN"/>
    <property type="match status" value="1"/>
</dbReference>
<keyword evidence="1" id="KW-0732">Signal</keyword>
<comment type="caution">
    <text evidence="2">The sequence shown here is derived from an EMBL/GenBank/DDBJ whole genome shotgun (WGS) entry which is preliminary data.</text>
</comment>
<dbReference type="Proteomes" id="UP001500426">
    <property type="component" value="Unassembled WGS sequence"/>
</dbReference>
<accession>A0ABP7V2D8</accession>
<keyword evidence="3" id="KW-1185">Reference proteome</keyword>
<evidence type="ECO:0000313" key="3">
    <source>
        <dbReference type="Proteomes" id="UP001500426"/>
    </source>
</evidence>
<dbReference type="EMBL" id="BAABCS010000021">
    <property type="protein sequence ID" value="GAA4058060.1"/>
    <property type="molecule type" value="Genomic_DNA"/>
</dbReference>
<name>A0ABP7V2D8_9FLAO</name>
<feature type="signal peptide" evidence="1">
    <location>
        <begin position="1"/>
        <end position="21"/>
    </location>
</feature>
<dbReference type="RefSeq" id="WP_345095326.1">
    <property type="nucleotide sequence ID" value="NZ_BAABCS010000021.1"/>
</dbReference>
<feature type="chain" id="PRO_5045552950" description="Lipoprotein" evidence="1">
    <location>
        <begin position="22"/>
        <end position="292"/>
    </location>
</feature>
<proteinExistence type="predicted"/>